<keyword evidence="4 6" id="KW-1133">Transmembrane helix</keyword>
<dbReference type="GO" id="GO:0005886">
    <property type="term" value="C:plasma membrane"/>
    <property type="evidence" value="ECO:0007669"/>
    <property type="project" value="UniProtKB-SubCell"/>
</dbReference>
<name>A0A2K9NER1_9PROT</name>
<keyword evidence="5 6" id="KW-0472">Membrane</keyword>
<feature type="transmembrane region" description="Helical" evidence="6">
    <location>
        <begin position="6"/>
        <end position="29"/>
    </location>
</feature>
<dbReference type="PIRSF" id="PIRSF006324">
    <property type="entry name" value="LeuE"/>
    <property type="match status" value="1"/>
</dbReference>
<feature type="transmembrane region" description="Helical" evidence="6">
    <location>
        <begin position="41"/>
        <end position="66"/>
    </location>
</feature>
<evidence type="ECO:0000256" key="5">
    <source>
        <dbReference type="ARBA" id="ARBA00023136"/>
    </source>
</evidence>
<keyword evidence="2" id="KW-1003">Cell membrane</keyword>
<dbReference type="OrthoDB" id="9807053at2"/>
<evidence type="ECO:0000256" key="1">
    <source>
        <dbReference type="ARBA" id="ARBA00004651"/>
    </source>
</evidence>
<evidence type="ECO:0000256" key="6">
    <source>
        <dbReference type="SAM" id="Phobius"/>
    </source>
</evidence>
<dbReference type="KEGG" id="ncb:C0V82_01630"/>
<evidence type="ECO:0000256" key="2">
    <source>
        <dbReference type="ARBA" id="ARBA00022475"/>
    </source>
</evidence>
<evidence type="ECO:0000256" key="3">
    <source>
        <dbReference type="ARBA" id="ARBA00022692"/>
    </source>
</evidence>
<dbReference type="GO" id="GO:0015171">
    <property type="term" value="F:amino acid transmembrane transporter activity"/>
    <property type="evidence" value="ECO:0007669"/>
    <property type="project" value="TreeGrafter"/>
</dbReference>
<organism evidence="7 8">
    <name type="scientific">Niveispirillum cyanobacteriorum</name>
    <dbReference type="NCBI Taxonomy" id="1612173"/>
    <lineage>
        <taxon>Bacteria</taxon>
        <taxon>Pseudomonadati</taxon>
        <taxon>Pseudomonadota</taxon>
        <taxon>Alphaproteobacteria</taxon>
        <taxon>Rhodospirillales</taxon>
        <taxon>Azospirillaceae</taxon>
        <taxon>Niveispirillum</taxon>
    </lineage>
</organism>
<evidence type="ECO:0000256" key="4">
    <source>
        <dbReference type="ARBA" id="ARBA00022989"/>
    </source>
</evidence>
<dbReference type="Proteomes" id="UP000234752">
    <property type="component" value="Chromosome eg_1"/>
</dbReference>
<dbReference type="PANTHER" id="PTHR30086:SF20">
    <property type="entry name" value="ARGININE EXPORTER PROTEIN ARGO-RELATED"/>
    <property type="match status" value="1"/>
</dbReference>
<sequence>MLPFDTMITFVTAALLLAFAPGPDNLFVLTQSALKGPGKGVVVTLGLCTGLIVHTAAVALGVAVIFQTSMLAFTGLKIVGALYLLYLAWGAFRARPEALGTGSADAPGEWGRLYRRGILMNITNPKVAIFFLAFLPQFTDPARGSVTAQMFALGGLFILSALAAFSTIAFAAGGISRWLRASDRGQVLLNRVAGLVFVGLAVKLSTAER</sequence>
<keyword evidence="8" id="KW-1185">Reference proteome</keyword>
<proteinExistence type="predicted"/>
<keyword evidence="3 6" id="KW-0812">Transmembrane</keyword>
<comment type="subcellular location">
    <subcellularLocation>
        <location evidence="1">Cell membrane</location>
        <topology evidence="1">Multi-pass membrane protein</topology>
    </subcellularLocation>
</comment>
<dbReference type="PANTHER" id="PTHR30086">
    <property type="entry name" value="ARGININE EXPORTER PROTEIN ARGO"/>
    <property type="match status" value="1"/>
</dbReference>
<accession>A0A2K9NER1</accession>
<evidence type="ECO:0000313" key="8">
    <source>
        <dbReference type="Proteomes" id="UP000234752"/>
    </source>
</evidence>
<feature type="transmembrane region" description="Helical" evidence="6">
    <location>
        <begin position="150"/>
        <end position="175"/>
    </location>
</feature>
<feature type="transmembrane region" description="Helical" evidence="6">
    <location>
        <begin position="72"/>
        <end position="92"/>
    </location>
</feature>
<feature type="transmembrane region" description="Helical" evidence="6">
    <location>
        <begin position="118"/>
        <end position="138"/>
    </location>
</feature>
<protein>
    <submittedName>
        <fullName evidence="7">Threonine transporter RhtB</fullName>
    </submittedName>
</protein>
<dbReference type="EMBL" id="CP025611">
    <property type="protein sequence ID" value="AUN31589.1"/>
    <property type="molecule type" value="Genomic_DNA"/>
</dbReference>
<evidence type="ECO:0000313" key="7">
    <source>
        <dbReference type="EMBL" id="AUN31589.1"/>
    </source>
</evidence>
<dbReference type="Pfam" id="PF01810">
    <property type="entry name" value="LysE"/>
    <property type="match status" value="1"/>
</dbReference>
<dbReference type="AlphaFoldDB" id="A0A2K9NER1"/>
<gene>
    <name evidence="7" type="ORF">C0V82_01630</name>
</gene>
<reference evidence="7 8" key="1">
    <citation type="submission" date="2017-12" db="EMBL/GenBank/DDBJ databases">
        <title>Genomes of bacteria within cyanobacterial aggregates.</title>
        <authorList>
            <person name="Cai H."/>
        </authorList>
    </citation>
    <scope>NUCLEOTIDE SEQUENCE [LARGE SCALE GENOMIC DNA]</scope>
    <source>
        <strain evidence="7 8">TH16</strain>
    </source>
</reference>
<dbReference type="InterPro" id="IPR001123">
    <property type="entry name" value="LeuE-type"/>
</dbReference>